<dbReference type="EMBL" id="FMTE01000021">
    <property type="protein sequence ID" value="SCW43470.1"/>
    <property type="molecule type" value="Genomic_DNA"/>
</dbReference>
<organism evidence="1 2">
    <name type="scientific">Borreliella japonica</name>
    <name type="common">Borrelia japonica</name>
    <dbReference type="NCBI Taxonomy" id="34095"/>
    <lineage>
        <taxon>Bacteria</taxon>
        <taxon>Pseudomonadati</taxon>
        <taxon>Spirochaetota</taxon>
        <taxon>Spirochaetia</taxon>
        <taxon>Spirochaetales</taxon>
        <taxon>Borreliaceae</taxon>
        <taxon>Borreliella</taxon>
    </lineage>
</organism>
<reference evidence="2" key="1">
    <citation type="submission" date="2016-10" db="EMBL/GenBank/DDBJ databases">
        <authorList>
            <person name="Varghese N."/>
            <person name="Submissions S."/>
        </authorList>
    </citation>
    <scope>NUCLEOTIDE SEQUENCE [LARGE SCALE GENOMIC DNA]</scope>
    <source>
        <strain evidence="2">ATCC 51557</strain>
    </source>
</reference>
<gene>
    <name evidence="1" type="ORF">SAMN02983004_01102</name>
</gene>
<dbReference type="AlphaFoldDB" id="A0A1G4QFU2"/>
<dbReference type="RefSeq" id="WP_091973911.1">
    <property type="nucleotide sequence ID" value="NZ_FMTE01000021.1"/>
</dbReference>
<sequence length="215" mass="25056">MKKISLVLLFISILGHSELNSIFKEKELAMSRVAKKKKYNFLNSAHVKYYDYAIEESSPDKLIFDDSFDYDKFSSEDSFKFSINKTGDIEIINSNEEYGKLNASIHDLAATLSGKNKDNYDEYDENYNALKIKVNLKEITNFRNALYNGGSFKASIYLTAYPMKKILKYENKTLVVVKRETKTENDSYHYIYLDIPYIKCAYRIAKFDIDTMFPN</sequence>
<evidence type="ECO:0000313" key="1">
    <source>
        <dbReference type="EMBL" id="SCW43470.1"/>
    </source>
</evidence>
<dbReference type="Proteomes" id="UP000199262">
    <property type="component" value="Unassembled WGS sequence"/>
</dbReference>
<proteinExistence type="predicted"/>
<dbReference type="OrthoDB" id="9879281at2"/>
<keyword evidence="2" id="KW-1185">Reference proteome</keyword>
<accession>A0A1G4QFU2</accession>
<evidence type="ECO:0000313" key="2">
    <source>
        <dbReference type="Proteomes" id="UP000199262"/>
    </source>
</evidence>
<protein>
    <submittedName>
        <fullName evidence="1">Uncharacterized protein</fullName>
    </submittedName>
</protein>
<name>A0A1G4QFU2_BORJA</name>